<proteinExistence type="predicted"/>
<organism evidence="2 3">
    <name type="scientific">Prunus armeniaca</name>
    <name type="common">Apricot</name>
    <name type="synonym">Armeniaca vulgaris</name>
    <dbReference type="NCBI Taxonomy" id="36596"/>
    <lineage>
        <taxon>Eukaryota</taxon>
        <taxon>Viridiplantae</taxon>
        <taxon>Streptophyta</taxon>
        <taxon>Embryophyta</taxon>
        <taxon>Tracheophyta</taxon>
        <taxon>Spermatophyta</taxon>
        <taxon>Magnoliopsida</taxon>
        <taxon>eudicotyledons</taxon>
        <taxon>Gunneridae</taxon>
        <taxon>Pentapetalae</taxon>
        <taxon>rosids</taxon>
        <taxon>fabids</taxon>
        <taxon>Rosales</taxon>
        <taxon>Rosaceae</taxon>
        <taxon>Amygdaloideae</taxon>
        <taxon>Amygdaleae</taxon>
        <taxon>Prunus</taxon>
    </lineage>
</organism>
<evidence type="ECO:0000256" key="1">
    <source>
        <dbReference type="SAM" id="MobiDB-lite"/>
    </source>
</evidence>
<feature type="region of interest" description="Disordered" evidence="1">
    <location>
        <begin position="103"/>
        <end position="125"/>
    </location>
</feature>
<dbReference type="AlphaFoldDB" id="A0A6J5WAA5"/>
<reference evidence="3" key="1">
    <citation type="journal article" date="2020" name="Genome Biol.">
        <title>Gamete binning: chromosome-level and haplotype-resolved genome assembly enabled by high-throughput single-cell sequencing of gamete genomes.</title>
        <authorList>
            <person name="Campoy J.A."/>
            <person name="Sun H."/>
            <person name="Goel M."/>
            <person name="Jiao W.-B."/>
            <person name="Folz-Donahue K."/>
            <person name="Wang N."/>
            <person name="Rubio M."/>
            <person name="Liu C."/>
            <person name="Kukat C."/>
            <person name="Ruiz D."/>
            <person name="Huettel B."/>
            <person name="Schneeberger K."/>
        </authorList>
    </citation>
    <scope>NUCLEOTIDE SEQUENCE [LARGE SCALE GENOMIC DNA]</scope>
    <source>
        <strain evidence="3">cv. Rojo Pasion</strain>
    </source>
</reference>
<protein>
    <submittedName>
        <fullName evidence="2">Uncharacterized protein</fullName>
    </submittedName>
</protein>
<keyword evidence="3" id="KW-1185">Reference proteome</keyword>
<dbReference type="Proteomes" id="UP000507245">
    <property type="component" value="Unassembled WGS sequence"/>
</dbReference>
<feature type="compositionally biased region" description="Acidic residues" evidence="1">
    <location>
        <begin position="103"/>
        <end position="112"/>
    </location>
</feature>
<accession>A0A6J5WAA5</accession>
<gene>
    <name evidence="2" type="ORF">ORAREDHAP_LOCUS9046</name>
</gene>
<dbReference type="EMBL" id="CAEKKB010000001">
    <property type="protein sequence ID" value="CAB4297251.1"/>
    <property type="molecule type" value="Genomic_DNA"/>
</dbReference>
<evidence type="ECO:0000313" key="3">
    <source>
        <dbReference type="Proteomes" id="UP000507245"/>
    </source>
</evidence>
<sequence>MENWGKSESKGAALRNWPGVHDMRDFHMLVTESTLVTVLERIFRTRYGTSLIQLFIQFDLAAESREVSSSAIKMLESDSWGSRIDMCLMLLVVKAARKRSSEFEFEESDPEVPPEGQKLAVSQLW</sequence>
<name>A0A6J5WAA5_PRUAR</name>
<evidence type="ECO:0000313" key="2">
    <source>
        <dbReference type="EMBL" id="CAB4297251.1"/>
    </source>
</evidence>